<gene>
    <name evidence="2" type="ORF">POCTA_138.1.T0550054</name>
</gene>
<keyword evidence="1" id="KW-0472">Membrane</keyword>
<dbReference type="EMBL" id="CAJJDP010000055">
    <property type="protein sequence ID" value="CAD8170220.1"/>
    <property type="molecule type" value="Genomic_DNA"/>
</dbReference>
<keyword evidence="1" id="KW-1133">Transmembrane helix</keyword>
<feature type="transmembrane region" description="Helical" evidence="1">
    <location>
        <begin position="82"/>
        <end position="101"/>
    </location>
</feature>
<dbReference type="AlphaFoldDB" id="A0A8S1UYT7"/>
<name>A0A8S1UYT7_PAROT</name>
<reference evidence="2" key="1">
    <citation type="submission" date="2021-01" db="EMBL/GenBank/DDBJ databases">
        <authorList>
            <consortium name="Genoscope - CEA"/>
            <person name="William W."/>
        </authorList>
    </citation>
    <scope>NUCLEOTIDE SEQUENCE</scope>
</reference>
<protein>
    <submittedName>
        <fullName evidence="2">Uncharacterized protein</fullName>
    </submittedName>
</protein>
<evidence type="ECO:0000256" key="1">
    <source>
        <dbReference type="SAM" id="Phobius"/>
    </source>
</evidence>
<keyword evidence="3" id="KW-1185">Reference proteome</keyword>
<evidence type="ECO:0000313" key="2">
    <source>
        <dbReference type="EMBL" id="CAD8170220.1"/>
    </source>
</evidence>
<accession>A0A8S1UYT7</accession>
<proteinExistence type="predicted"/>
<comment type="caution">
    <text evidence="2">The sequence shown here is derived from an EMBL/GenBank/DDBJ whole genome shotgun (WGS) entry which is preliminary data.</text>
</comment>
<sequence length="144" mass="17083">MENYFLQLLLKIIIQNHGIIIEDWKIRYFIFFVGFAIFQLNNLLEVIEKKNYLSTQIIDYIQNLTEFQSYMNFMRLEQYPGVVYWCALLNIYLALGFLLNWKYVKSIGILYLIFCTPFVNNPIFSQSIADSYLFQGIIGTLMLA</sequence>
<evidence type="ECO:0000313" key="3">
    <source>
        <dbReference type="Proteomes" id="UP000683925"/>
    </source>
</evidence>
<organism evidence="2 3">
    <name type="scientific">Paramecium octaurelia</name>
    <dbReference type="NCBI Taxonomy" id="43137"/>
    <lineage>
        <taxon>Eukaryota</taxon>
        <taxon>Sar</taxon>
        <taxon>Alveolata</taxon>
        <taxon>Ciliophora</taxon>
        <taxon>Intramacronucleata</taxon>
        <taxon>Oligohymenophorea</taxon>
        <taxon>Peniculida</taxon>
        <taxon>Parameciidae</taxon>
        <taxon>Paramecium</taxon>
    </lineage>
</organism>
<dbReference type="Proteomes" id="UP000683925">
    <property type="component" value="Unassembled WGS sequence"/>
</dbReference>
<keyword evidence="1" id="KW-0812">Transmembrane</keyword>